<evidence type="ECO:0000313" key="8">
    <source>
        <dbReference type="Proteomes" id="UP000182680"/>
    </source>
</evidence>
<dbReference type="RefSeq" id="WP_012624791.1">
    <property type="nucleotide sequence ID" value="NZ_FPIW01000075.1"/>
</dbReference>
<evidence type="ECO:0000256" key="1">
    <source>
        <dbReference type="ARBA" id="ARBA00005384"/>
    </source>
</evidence>
<organism evidence="7 8">
    <name type="scientific">Desulfovibrio desulfuricans</name>
    <dbReference type="NCBI Taxonomy" id="876"/>
    <lineage>
        <taxon>Bacteria</taxon>
        <taxon>Pseudomonadati</taxon>
        <taxon>Thermodesulfobacteriota</taxon>
        <taxon>Desulfovibrionia</taxon>
        <taxon>Desulfovibrionales</taxon>
        <taxon>Desulfovibrionaceae</taxon>
        <taxon>Desulfovibrio</taxon>
    </lineage>
</organism>
<dbReference type="SUPFAM" id="SSF46785">
    <property type="entry name" value="Winged helix' DNA-binding domain"/>
    <property type="match status" value="1"/>
</dbReference>
<accession>A0AA94HV16</accession>
<proteinExistence type="inferred from homology"/>
<keyword evidence="7" id="KW-0808">Transferase</keyword>
<keyword evidence="4" id="KW-0238">DNA-binding</keyword>
<dbReference type="Gene3D" id="1.10.10.10">
    <property type="entry name" value="Winged helix-like DNA-binding domain superfamily/Winged helix DNA-binding domain"/>
    <property type="match status" value="1"/>
</dbReference>
<dbReference type="PROSITE" id="PS50949">
    <property type="entry name" value="HTH_GNTR"/>
    <property type="match status" value="1"/>
</dbReference>
<dbReference type="Pfam" id="PF00155">
    <property type="entry name" value="Aminotran_1_2"/>
    <property type="match status" value="1"/>
</dbReference>
<dbReference type="SMART" id="SM00345">
    <property type="entry name" value="HTH_GNTR"/>
    <property type="match status" value="1"/>
</dbReference>
<evidence type="ECO:0000256" key="3">
    <source>
        <dbReference type="ARBA" id="ARBA00023015"/>
    </source>
</evidence>
<comment type="similarity">
    <text evidence="1">In the C-terminal section; belongs to the class-I pyridoxal-phosphate-dependent aminotransferase family.</text>
</comment>
<dbReference type="PANTHER" id="PTHR46577">
    <property type="entry name" value="HTH-TYPE TRANSCRIPTIONAL REGULATORY PROTEIN GABR"/>
    <property type="match status" value="1"/>
</dbReference>
<dbReference type="GO" id="GO:0030170">
    <property type="term" value="F:pyridoxal phosphate binding"/>
    <property type="evidence" value="ECO:0007669"/>
    <property type="project" value="InterPro"/>
</dbReference>
<keyword evidence="5" id="KW-0804">Transcription</keyword>
<dbReference type="PANTHER" id="PTHR46577:SF1">
    <property type="entry name" value="HTH-TYPE TRANSCRIPTIONAL REGULATORY PROTEIN GABR"/>
    <property type="match status" value="1"/>
</dbReference>
<dbReference type="InterPro" id="IPR051446">
    <property type="entry name" value="HTH_trans_reg/aminotransferase"/>
</dbReference>
<dbReference type="EMBL" id="FPIW01000075">
    <property type="protein sequence ID" value="SFW71041.1"/>
    <property type="molecule type" value="Genomic_DNA"/>
</dbReference>
<dbReference type="OMA" id="SYWGIRH"/>
<keyword evidence="7" id="KW-0032">Aminotransferase</keyword>
<dbReference type="GO" id="GO:0003700">
    <property type="term" value="F:DNA-binding transcription factor activity"/>
    <property type="evidence" value="ECO:0007669"/>
    <property type="project" value="InterPro"/>
</dbReference>
<dbReference type="InterPro" id="IPR036390">
    <property type="entry name" value="WH_DNA-bd_sf"/>
</dbReference>
<dbReference type="InterPro" id="IPR000524">
    <property type="entry name" value="Tscrpt_reg_HTH_GntR"/>
</dbReference>
<dbReference type="InterPro" id="IPR004839">
    <property type="entry name" value="Aminotransferase_I/II_large"/>
</dbReference>
<dbReference type="InterPro" id="IPR036388">
    <property type="entry name" value="WH-like_DNA-bd_sf"/>
</dbReference>
<comment type="caution">
    <text evidence="7">The sequence shown here is derived from an EMBL/GenBank/DDBJ whole genome shotgun (WGS) entry which is preliminary data.</text>
</comment>
<evidence type="ECO:0000256" key="5">
    <source>
        <dbReference type="ARBA" id="ARBA00023163"/>
    </source>
</evidence>
<sequence length="479" mass="53520">MLYLNAAGKIPLYQQLYEQIKKEILAGIRSADAGLPSIRTMAKELQLGKNTVENAYAQLVLEGYVRVRPGSGYRVNRVYSHMNAAELPHVNTGMVMSDEKKTTPQKHIDYDFNYENLDASIFPAAIWRRLMADILSSLHKNSRQAVDMHAYGDACGSFSLRSELVSYLYRSRGVCCTPEQVIICSGLQPAIIAVMCLLQEKCALVAMEDPGYAGARAAYELFNADILSVPVKSDGIDIENLAASSAGLVHIAPSHQFPTGVVMPICRRIKLLEWAAKNDGFIIEDDYDSELRYHGRPIPSLQSIDENGRVIYMGTFSKVLSPGMRMSYMVLPPLLAARFSSVFSDFQCTVPWLEQAVLSSFIKQGHWEKHLRKICLLKKKKHDLFVHTVDRLFGKRVRIHGHNAGLHLLLEFPAGPDEASLVAKAATCGVRVYPASPFWRNREHSPANCLFLGYGTLTEPDIITALERLEKVWFCPEGI</sequence>
<dbReference type="InterPro" id="IPR015424">
    <property type="entry name" value="PyrdxlP-dep_Trfase"/>
</dbReference>
<dbReference type="Pfam" id="PF00392">
    <property type="entry name" value="GntR"/>
    <property type="match status" value="1"/>
</dbReference>
<protein>
    <submittedName>
        <fullName evidence="7">GntR family transcriptional regulator / MocR family aminotransferase</fullName>
    </submittedName>
</protein>
<name>A0AA94HV16_DESDE</name>
<dbReference type="Proteomes" id="UP000182680">
    <property type="component" value="Unassembled WGS sequence"/>
</dbReference>
<evidence type="ECO:0000259" key="6">
    <source>
        <dbReference type="PROSITE" id="PS50949"/>
    </source>
</evidence>
<dbReference type="GO" id="GO:0003677">
    <property type="term" value="F:DNA binding"/>
    <property type="evidence" value="ECO:0007669"/>
    <property type="project" value="UniProtKB-KW"/>
</dbReference>
<dbReference type="SUPFAM" id="SSF53383">
    <property type="entry name" value="PLP-dependent transferases"/>
    <property type="match status" value="1"/>
</dbReference>
<evidence type="ECO:0000256" key="2">
    <source>
        <dbReference type="ARBA" id="ARBA00022898"/>
    </source>
</evidence>
<evidence type="ECO:0000256" key="4">
    <source>
        <dbReference type="ARBA" id="ARBA00023125"/>
    </source>
</evidence>
<gene>
    <name evidence="7" type="ORF">SAMN02910291_02651</name>
</gene>
<dbReference type="Gene3D" id="3.40.640.10">
    <property type="entry name" value="Type I PLP-dependent aspartate aminotransferase-like (Major domain)"/>
    <property type="match status" value="1"/>
</dbReference>
<keyword evidence="3" id="KW-0805">Transcription regulation</keyword>
<keyword evidence="2" id="KW-0663">Pyridoxal phosphate</keyword>
<feature type="domain" description="HTH gntR-type" evidence="6">
    <location>
        <begin position="10"/>
        <end position="78"/>
    </location>
</feature>
<dbReference type="CDD" id="cd07377">
    <property type="entry name" value="WHTH_GntR"/>
    <property type="match status" value="1"/>
</dbReference>
<dbReference type="CDD" id="cd00609">
    <property type="entry name" value="AAT_like"/>
    <property type="match status" value="1"/>
</dbReference>
<dbReference type="AlphaFoldDB" id="A0AA94HV16"/>
<dbReference type="InterPro" id="IPR015421">
    <property type="entry name" value="PyrdxlP-dep_Trfase_major"/>
</dbReference>
<reference evidence="8" key="1">
    <citation type="submission" date="2016-11" db="EMBL/GenBank/DDBJ databases">
        <authorList>
            <person name="Jaros S."/>
            <person name="Januszkiewicz K."/>
            <person name="Wedrychowicz H."/>
        </authorList>
    </citation>
    <scope>NUCLEOTIDE SEQUENCE [LARGE SCALE GENOMIC DNA]</scope>
    <source>
        <strain evidence="8">DSM 7057</strain>
    </source>
</reference>
<evidence type="ECO:0000313" key="7">
    <source>
        <dbReference type="EMBL" id="SFW71041.1"/>
    </source>
</evidence>
<dbReference type="GO" id="GO:0008483">
    <property type="term" value="F:transaminase activity"/>
    <property type="evidence" value="ECO:0007669"/>
    <property type="project" value="UniProtKB-KW"/>
</dbReference>